<proteinExistence type="predicted"/>
<organism evidence="1 2">
    <name type="scientific">Arthrobacter sunyaminii</name>
    <dbReference type="NCBI Taxonomy" id="2816859"/>
    <lineage>
        <taxon>Bacteria</taxon>
        <taxon>Bacillati</taxon>
        <taxon>Actinomycetota</taxon>
        <taxon>Actinomycetes</taxon>
        <taxon>Micrococcales</taxon>
        <taxon>Micrococcaceae</taxon>
        <taxon>Arthrobacter</taxon>
    </lineage>
</organism>
<dbReference type="Gene3D" id="3.30.530.20">
    <property type="match status" value="1"/>
</dbReference>
<accession>A0A975PF87</accession>
<reference evidence="1" key="1">
    <citation type="submission" date="2021-06" db="EMBL/GenBank/DDBJ databases">
        <title>Novel species in genus Arthrobacter.</title>
        <authorList>
            <person name="Zhang G."/>
        </authorList>
    </citation>
    <scope>NUCLEOTIDE SEQUENCE</scope>
    <source>
        <strain evidence="1">Zg-ZUI122</strain>
    </source>
</reference>
<gene>
    <name evidence="1" type="ORF">KG104_16530</name>
</gene>
<name>A0A975PF87_9MICC</name>
<evidence type="ECO:0000313" key="2">
    <source>
        <dbReference type="Proteomes" id="UP000680588"/>
    </source>
</evidence>
<sequence length="146" mass="16538">MNSPYLISRERFVPASPESVFDLLARPAMHSVIDGSGTVRDAHPHGPARLAPGATFGMDMKMGVPYKIRNTVTEFQEGHRIAWRHMGGHIWRYLLEPADGGTLVTEQWDARGVRHRVMYRIMGVTRRHPASLEQTLEKLADYFAAR</sequence>
<dbReference type="RefSeq" id="WP_104053235.1">
    <property type="nucleotide sequence ID" value="NZ_CP076456.1"/>
</dbReference>
<dbReference type="SUPFAM" id="SSF55961">
    <property type="entry name" value="Bet v1-like"/>
    <property type="match status" value="1"/>
</dbReference>
<keyword evidence="2" id="KW-1185">Reference proteome</keyword>
<dbReference type="Pfam" id="PF10604">
    <property type="entry name" value="Polyketide_cyc2"/>
    <property type="match status" value="1"/>
</dbReference>
<evidence type="ECO:0000313" key="1">
    <source>
        <dbReference type="EMBL" id="QWQ36024.1"/>
    </source>
</evidence>
<dbReference type="InterPro" id="IPR019587">
    <property type="entry name" value="Polyketide_cyclase/dehydratase"/>
</dbReference>
<dbReference type="AlphaFoldDB" id="A0A975PF87"/>
<protein>
    <submittedName>
        <fullName evidence="1">SRPBCC family protein</fullName>
    </submittedName>
</protein>
<dbReference type="EMBL" id="CP076456">
    <property type="protein sequence ID" value="QWQ36024.1"/>
    <property type="molecule type" value="Genomic_DNA"/>
</dbReference>
<dbReference type="InterPro" id="IPR023393">
    <property type="entry name" value="START-like_dom_sf"/>
</dbReference>
<dbReference type="KEGG" id="asun:KG104_16530"/>
<dbReference type="Proteomes" id="UP000680588">
    <property type="component" value="Chromosome"/>
</dbReference>